<accession>A0AA48P932</accession>
<dbReference type="EMBL" id="BK063092">
    <property type="protein sequence ID" value="DBA11741.1"/>
    <property type="molecule type" value="Genomic_DNA"/>
</dbReference>
<evidence type="ECO:0000313" key="1">
    <source>
        <dbReference type="EMBL" id="DBA11741.1"/>
    </source>
</evidence>
<sequence length="634" mass="72897">MEADEQKKSGCIRRFALAFNHNSYGPPRPQGGEESKSEYDHYLVDHSHKHERFLKAVETFIEKYQPSQYHISSTAAFFYRKNKPFYFRNGVSVIMEKFGVIDKNIVPGKISDKPGIFNALYPNGIPDDVNVLRQHDCGLRVIKGLIDEHIIQKRRSEGLNSRISEVEKGTTSMQDLIAEGVISYDQINRVQDGMKTRQNIDRFAEILNRPVLRGTISWEHKKVISREPDGTVIFDETKEPVTVQFTGTDDTEMKFKHLWIYSKEPNWGKSYMVINNILKKYRADTLKDPSNAEGVCPWAEIIVIDEYGKNRTMPINQFKCLTGGDASLDAINRKCYGQSHNFLPTTQFIFCSNFSPAEIYAEGSGANKTISKATLDLINSRVDTHRLDGPDEHEVLKWMNPRDLSEDDLYKKIKLHFSSQKHSISFTAEMIMRMTSYVFNMLHDSESYKAVTIRRMYNILNTCVPLPKTLGKLTWKMILVDINQEEGSDGDWDDDFDLSGYKKDAVRKACKIKIKSLLTGAKKSKGFDDERIRASSNPLRELLTLTTTDPKNTQVAKLIEELSKPINRFHALWLISDKQDKMDMLREKRILENETGENMIDLEMYDVEEAGQPPTKKRKLSNCDDDKCDFVNKE</sequence>
<protein>
    <submittedName>
        <fullName evidence="1">ORF40</fullName>
    </submittedName>
</protein>
<reference evidence="1" key="1">
    <citation type="journal article" date="2023" name="Front. Mar. Sci.">
        <title>Tracing the invertebrate herpesviruses in the global sequence datasets.</title>
        <authorList>
            <person name="Rosani U."/>
            <person name="Gaia M."/>
            <person name="Delmont T.O."/>
            <person name="Krupovic M."/>
        </authorList>
    </citation>
    <scope>NUCLEOTIDE SEQUENCE</scope>
    <source>
        <strain evidence="1">MalacoHV1/China/2018</strain>
    </source>
</reference>
<reference evidence="1" key="2">
    <citation type="submission" date="2023-01" db="EMBL/GenBank/DDBJ databases">
        <authorList>
            <person name="Rosani U."/>
            <person name="Delmont T.O."/>
            <person name="Gaia M."/>
            <person name="Krupovic M."/>
        </authorList>
    </citation>
    <scope>NUCLEOTIDE SEQUENCE</scope>
    <source>
        <strain evidence="1">MalacoHV1/China/2018</strain>
    </source>
</reference>
<name>A0AA48P932_9VIRU</name>
<proteinExistence type="predicted"/>
<organism evidence="1">
    <name type="scientific">Malaco herpesvirus 1</name>
    <dbReference type="NCBI Taxonomy" id="3031797"/>
    <lineage>
        <taxon>Viruses</taxon>
        <taxon>Duplodnaviria</taxon>
        <taxon>Heunggongvirae</taxon>
        <taxon>Peploviricota</taxon>
        <taxon>Herviviricetes</taxon>
        <taxon>Herpesvirales</taxon>
        <taxon>Malacoherpesviridae</taxon>
    </lineage>
</organism>